<comment type="catalytic activity">
    <reaction evidence="12">
        <text>3 propionate 3-nitronate + 3 O2 + H2O = 3 3-oxopropanoate + 2 nitrate + nitrite + H2O2 + 3 H(+)</text>
        <dbReference type="Rhea" id="RHEA:57332"/>
        <dbReference type="ChEBI" id="CHEBI:15377"/>
        <dbReference type="ChEBI" id="CHEBI:15378"/>
        <dbReference type="ChEBI" id="CHEBI:15379"/>
        <dbReference type="ChEBI" id="CHEBI:16240"/>
        <dbReference type="ChEBI" id="CHEBI:16301"/>
        <dbReference type="ChEBI" id="CHEBI:17632"/>
        <dbReference type="ChEBI" id="CHEBI:33190"/>
        <dbReference type="ChEBI" id="CHEBI:136067"/>
    </reaction>
</comment>
<dbReference type="InterPro" id="IPR013785">
    <property type="entry name" value="Aldolase_TIM"/>
</dbReference>
<dbReference type="GO" id="GO:0006207">
    <property type="term" value="P:'de novo' pyrimidine nucleobase biosynthetic process"/>
    <property type="evidence" value="ECO:0007669"/>
    <property type="project" value="InterPro"/>
</dbReference>
<protein>
    <recommendedName>
        <fullName evidence="4">Probable nitronate monooxygenase</fullName>
    </recommendedName>
    <alternativeName>
        <fullName evidence="11">Propionate 3-nitronate monooxygenase</fullName>
    </alternativeName>
</protein>
<evidence type="ECO:0000256" key="3">
    <source>
        <dbReference type="ARBA" id="ARBA00009881"/>
    </source>
</evidence>
<evidence type="ECO:0000313" key="14">
    <source>
        <dbReference type="Proteomes" id="UP000053681"/>
    </source>
</evidence>
<comment type="similarity">
    <text evidence="3">Belongs to the nitronate monooxygenase family. NMO class I subfamily.</text>
</comment>
<keyword evidence="10" id="KW-0503">Monooxygenase</keyword>
<dbReference type="EMBL" id="LNQP01000051">
    <property type="protein sequence ID" value="KSU87181.1"/>
    <property type="molecule type" value="Genomic_DNA"/>
</dbReference>
<dbReference type="GO" id="GO:0051213">
    <property type="term" value="F:dioxygenase activity"/>
    <property type="evidence" value="ECO:0007669"/>
    <property type="project" value="UniProtKB-KW"/>
</dbReference>
<comment type="cofactor">
    <cofactor evidence="1">
        <name>FMN</name>
        <dbReference type="ChEBI" id="CHEBI:58210"/>
    </cofactor>
</comment>
<dbReference type="GO" id="GO:0009636">
    <property type="term" value="P:response to toxic substance"/>
    <property type="evidence" value="ECO:0007669"/>
    <property type="project" value="UniProtKB-KW"/>
</dbReference>
<keyword evidence="5" id="KW-0216">Detoxification</keyword>
<proteinExistence type="inferred from homology"/>
<comment type="caution">
    <text evidence="13">The sequence shown here is derived from an EMBL/GenBank/DDBJ whole genome shotgun (WGS) entry which is preliminary data.</text>
</comment>
<dbReference type="GO" id="GO:0000166">
    <property type="term" value="F:nucleotide binding"/>
    <property type="evidence" value="ECO:0007669"/>
    <property type="project" value="UniProtKB-KW"/>
</dbReference>
<keyword evidence="8" id="KW-0547">Nucleotide-binding</keyword>
<dbReference type="Pfam" id="PF03060">
    <property type="entry name" value="NMO"/>
    <property type="match status" value="1"/>
</dbReference>
<evidence type="ECO:0000256" key="10">
    <source>
        <dbReference type="ARBA" id="ARBA00023033"/>
    </source>
</evidence>
<comment type="function">
    <text evidence="2">Nitronate monooxygenase that uses molecular oxygen to catalyze the oxidative denitrification of alkyl nitronates. Acts on propionate 3-nitronate (P3N), the presumed physiological substrate. Probably functions in the detoxification of P3N, a metabolic poison produced by plants and fungi as a defense mechanism.</text>
</comment>
<dbReference type="PANTHER" id="PTHR42747">
    <property type="entry name" value="NITRONATE MONOOXYGENASE-RELATED"/>
    <property type="match status" value="1"/>
</dbReference>
<evidence type="ECO:0000256" key="8">
    <source>
        <dbReference type="ARBA" id="ARBA00022741"/>
    </source>
</evidence>
<dbReference type="PROSITE" id="PS00912">
    <property type="entry name" value="DHODEHASE_2"/>
    <property type="match status" value="1"/>
</dbReference>
<name>A0A0V8JJY8_9BACI</name>
<evidence type="ECO:0000256" key="11">
    <source>
        <dbReference type="ARBA" id="ARBA00031155"/>
    </source>
</evidence>
<evidence type="ECO:0000256" key="4">
    <source>
        <dbReference type="ARBA" id="ARBA00013457"/>
    </source>
</evidence>
<accession>A0A0V8JJY8</accession>
<evidence type="ECO:0000256" key="5">
    <source>
        <dbReference type="ARBA" id="ARBA00022575"/>
    </source>
</evidence>
<dbReference type="SUPFAM" id="SSF51412">
    <property type="entry name" value="Inosine monophosphate dehydrogenase (IMPDH)"/>
    <property type="match status" value="1"/>
</dbReference>
<evidence type="ECO:0000313" key="13">
    <source>
        <dbReference type="EMBL" id="KSU87181.1"/>
    </source>
</evidence>
<evidence type="ECO:0000256" key="9">
    <source>
        <dbReference type="ARBA" id="ARBA00023002"/>
    </source>
</evidence>
<evidence type="ECO:0000256" key="1">
    <source>
        <dbReference type="ARBA" id="ARBA00001917"/>
    </source>
</evidence>
<dbReference type="GO" id="GO:0018580">
    <property type="term" value="F:nitronate monooxygenase activity"/>
    <property type="evidence" value="ECO:0007669"/>
    <property type="project" value="InterPro"/>
</dbReference>
<dbReference type="AlphaFoldDB" id="A0A0V8JJY8"/>
<gene>
    <name evidence="13" type="ORF">AS180_14535</name>
</gene>
<dbReference type="GO" id="GO:0016627">
    <property type="term" value="F:oxidoreductase activity, acting on the CH-CH group of donors"/>
    <property type="evidence" value="ECO:0007669"/>
    <property type="project" value="InterPro"/>
</dbReference>
<evidence type="ECO:0000256" key="6">
    <source>
        <dbReference type="ARBA" id="ARBA00022630"/>
    </source>
</evidence>
<evidence type="ECO:0000256" key="12">
    <source>
        <dbReference type="ARBA" id="ARBA00049401"/>
    </source>
</evidence>
<organism evidence="13 14">
    <name type="scientific">Priestia veravalensis</name>
    <dbReference type="NCBI Taxonomy" id="1414648"/>
    <lineage>
        <taxon>Bacteria</taxon>
        <taxon>Bacillati</taxon>
        <taxon>Bacillota</taxon>
        <taxon>Bacilli</taxon>
        <taxon>Bacillales</taxon>
        <taxon>Bacillaceae</taxon>
        <taxon>Priestia</taxon>
    </lineage>
</organism>
<reference evidence="13 14" key="1">
    <citation type="submission" date="2015-11" db="EMBL/GenBank/DDBJ databases">
        <title>Bacillus caseinolyticus sp nov.</title>
        <authorList>
            <person name="Dastager S.G."/>
            <person name="Mawlankar R."/>
        </authorList>
    </citation>
    <scope>NUCLEOTIDE SEQUENCE [LARGE SCALE GENOMIC DNA]</scope>
    <source>
        <strain evidence="13 14">SGD-V-76</strain>
    </source>
</reference>
<keyword evidence="7" id="KW-0288">FMN</keyword>
<keyword evidence="14" id="KW-1185">Reference proteome</keyword>
<dbReference type="InterPro" id="IPR001295">
    <property type="entry name" value="Dihydroorotate_DH_CS"/>
</dbReference>
<dbReference type="InterPro" id="IPR004136">
    <property type="entry name" value="NMO"/>
</dbReference>
<dbReference type="Gene3D" id="3.20.20.70">
    <property type="entry name" value="Aldolase class I"/>
    <property type="match status" value="1"/>
</dbReference>
<keyword evidence="13" id="KW-0223">Dioxygenase</keyword>
<dbReference type="CDD" id="cd04730">
    <property type="entry name" value="NPD_like"/>
    <property type="match status" value="1"/>
</dbReference>
<dbReference type="Proteomes" id="UP000053681">
    <property type="component" value="Unassembled WGS sequence"/>
</dbReference>
<dbReference type="PANTHER" id="PTHR42747:SF3">
    <property type="entry name" value="NITRONATE MONOOXYGENASE-RELATED"/>
    <property type="match status" value="1"/>
</dbReference>
<keyword evidence="9" id="KW-0560">Oxidoreductase</keyword>
<evidence type="ECO:0000256" key="7">
    <source>
        <dbReference type="ARBA" id="ARBA00022643"/>
    </source>
</evidence>
<keyword evidence="6" id="KW-0285">Flavoprotein</keyword>
<dbReference type="FunFam" id="3.20.20.70:FF:000154">
    <property type="entry name" value="Probable nitronate monooxygenase"/>
    <property type="match status" value="1"/>
</dbReference>
<evidence type="ECO:0000256" key="2">
    <source>
        <dbReference type="ARBA" id="ARBA00003535"/>
    </source>
</evidence>
<sequence length="333" mass="35863">MFNSKYPLVQAPMAGGVSTPKLAAAVCKAGGVGFLAGGYKTTSALKEEIEELKKQKPGVFGVNLFVPEEERNYDFKKYEQHIKRIAVTLQAEVGVPRYHDDEWQNKLVLLTNHPVPLVSFTFGCPSKDVILALQEKGTFVIVTVTTPKEAKLAAEAGADALCLQGIEAGGHRGSFDNQEEKEEDYGVLELIDLVKKQSSLPLIAAGGIMDKDDVEIVLTAGASAVQVGTAFLCCKESGANPTYKKALLNKTYKETAVTRAFTGRRARGLANAFLISLTDSAPAAYPHVHYMTQPLRKKAAEQGAVDYLSLWAGVGHNKVKSCSAQEIVGSLMT</sequence>
<dbReference type="RefSeq" id="WP_025907598.1">
    <property type="nucleotide sequence ID" value="NZ_KQ758666.1"/>
</dbReference>